<dbReference type="OrthoDB" id="7957365at2"/>
<evidence type="ECO:0000313" key="2">
    <source>
        <dbReference type="EMBL" id="OOS25626.1"/>
    </source>
</evidence>
<dbReference type="InterPro" id="IPR058511">
    <property type="entry name" value="DUF8198"/>
</dbReference>
<organism evidence="2 3">
    <name type="scientific">Moraxella pluranimalium</name>
    <dbReference type="NCBI Taxonomy" id="470453"/>
    <lineage>
        <taxon>Bacteria</taxon>
        <taxon>Pseudomonadati</taxon>
        <taxon>Pseudomonadota</taxon>
        <taxon>Gammaproteobacteria</taxon>
        <taxon>Moraxellales</taxon>
        <taxon>Moraxellaceae</taxon>
        <taxon>Moraxella</taxon>
    </lineage>
</organism>
<dbReference type="NCBIfam" id="NF047641">
    <property type="entry name" value="FFLEE_fam"/>
    <property type="match status" value="1"/>
</dbReference>
<dbReference type="Pfam" id="PF26621">
    <property type="entry name" value="DUF8198"/>
    <property type="match status" value="1"/>
</dbReference>
<evidence type="ECO:0000313" key="3">
    <source>
        <dbReference type="Proteomes" id="UP000189800"/>
    </source>
</evidence>
<sequence>MSLISDMVQMLERYFALPHHQDTELADALRQIQAWQRTRIHRANHTLFTNPKTAPLAHYIIDRIYSDTAFDILAEQLLTAGNNAQAGSGKLEKLIPKNTLATGLMGVSATCDAIELDLALAKVYVAHHQGTPIDDALMIRLYQAGNDKAERIRQIRHISDVCHASYQQFNSFLLQKAFKLAKSTAYSNGYQPLYDFIHDGLQAIAAIDKIDSFSVPFVATELGIIERIYDDKPIYDTFA</sequence>
<dbReference type="RefSeq" id="WP_078253382.1">
    <property type="nucleotide sequence ID" value="NZ_MUYU01000006.1"/>
</dbReference>
<protein>
    <recommendedName>
        <fullName evidence="1">DUF8198 domain-containing protein</fullName>
    </recommendedName>
</protein>
<evidence type="ECO:0000259" key="1">
    <source>
        <dbReference type="Pfam" id="PF26621"/>
    </source>
</evidence>
<feature type="domain" description="DUF8198" evidence="1">
    <location>
        <begin position="19"/>
        <end position="233"/>
    </location>
</feature>
<dbReference type="AlphaFoldDB" id="A0A1T0CTE8"/>
<gene>
    <name evidence="2" type="ORF">B0680_02015</name>
</gene>
<accession>A0A1T0CTE8</accession>
<dbReference type="Proteomes" id="UP000189800">
    <property type="component" value="Unassembled WGS sequence"/>
</dbReference>
<dbReference type="InterPro" id="IPR058063">
    <property type="entry name" value="FFLEE_fam"/>
</dbReference>
<name>A0A1T0CTE8_9GAMM</name>
<proteinExistence type="predicted"/>
<dbReference type="STRING" id="470453.B0680_02015"/>
<keyword evidence="3" id="KW-1185">Reference proteome</keyword>
<dbReference type="EMBL" id="MUYU01000006">
    <property type="protein sequence ID" value="OOS25626.1"/>
    <property type="molecule type" value="Genomic_DNA"/>
</dbReference>
<comment type="caution">
    <text evidence="2">The sequence shown here is derived from an EMBL/GenBank/DDBJ whole genome shotgun (WGS) entry which is preliminary data.</text>
</comment>
<reference evidence="2 3" key="1">
    <citation type="submission" date="2017-02" db="EMBL/GenBank/DDBJ databases">
        <title>Draft genome sequence of Moraxella pluranimalium CCUG 54913T type strain.</title>
        <authorList>
            <person name="Salva-Serra F."/>
            <person name="Engstrom-Jakobsson H."/>
            <person name="Thorell K."/>
            <person name="Jaen-Luchoro D."/>
            <person name="Gonzales-Siles L."/>
            <person name="Karlsson R."/>
            <person name="Yazdan S."/>
            <person name="Boulund F."/>
            <person name="Johnning A."/>
            <person name="Engstrand L."/>
            <person name="Kristiansson E."/>
            <person name="Moore E."/>
        </authorList>
    </citation>
    <scope>NUCLEOTIDE SEQUENCE [LARGE SCALE GENOMIC DNA]</scope>
    <source>
        <strain evidence="2 3">CCUG 54913</strain>
    </source>
</reference>